<gene>
    <name evidence="6" type="ORF">AA0535_0552</name>
</gene>
<dbReference type="RefSeq" id="WP_264814382.1">
    <property type="nucleotide sequence ID" value="NZ_BAPV01000004.1"/>
</dbReference>
<comment type="caution">
    <text evidence="6">The sequence shown here is derived from an EMBL/GenBank/DDBJ whole genome shotgun (WGS) entry which is preliminary data.</text>
</comment>
<evidence type="ECO:0000259" key="5">
    <source>
        <dbReference type="SMART" id="SM00563"/>
    </source>
</evidence>
<evidence type="ECO:0000313" key="6">
    <source>
        <dbReference type="EMBL" id="GBQ84650.1"/>
    </source>
</evidence>
<keyword evidence="4" id="KW-1133">Transmembrane helix</keyword>
<feature type="domain" description="Phospholipid/glycerol acyltransferase" evidence="5">
    <location>
        <begin position="72"/>
        <end position="186"/>
    </location>
</feature>
<keyword evidence="4" id="KW-0472">Membrane</keyword>
<dbReference type="EMBL" id="BAPV01000004">
    <property type="protein sequence ID" value="GBQ84650.1"/>
    <property type="molecule type" value="Genomic_DNA"/>
</dbReference>
<dbReference type="SMART" id="SM00563">
    <property type="entry name" value="PlsC"/>
    <property type="match status" value="1"/>
</dbReference>
<organism evidence="6 7">
    <name type="scientific">Asaia krungthepensis NRIC 0535</name>
    <dbReference type="NCBI Taxonomy" id="1307925"/>
    <lineage>
        <taxon>Bacteria</taxon>
        <taxon>Pseudomonadati</taxon>
        <taxon>Pseudomonadota</taxon>
        <taxon>Alphaproteobacteria</taxon>
        <taxon>Acetobacterales</taxon>
        <taxon>Acetobacteraceae</taxon>
        <taxon>Asaia</taxon>
    </lineage>
</organism>
<keyword evidence="3 6" id="KW-0012">Acyltransferase</keyword>
<protein>
    <submittedName>
        <fullName evidence="6">1-acyl-sn-glycerol-3-phosphate acyltransferase</fullName>
    </submittedName>
</protein>
<dbReference type="InterPro" id="IPR002123">
    <property type="entry name" value="Plipid/glycerol_acylTrfase"/>
</dbReference>
<dbReference type="PANTHER" id="PTHR10434:SF40">
    <property type="entry name" value="1-ACYL-SN-GLYCEROL-3-PHOSPHATE ACYLTRANSFERASE"/>
    <property type="match status" value="1"/>
</dbReference>
<evidence type="ECO:0000256" key="3">
    <source>
        <dbReference type="ARBA" id="ARBA00023315"/>
    </source>
</evidence>
<feature type="transmembrane region" description="Helical" evidence="4">
    <location>
        <begin position="6"/>
        <end position="30"/>
    </location>
</feature>
<dbReference type="Pfam" id="PF01553">
    <property type="entry name" value="Acyltransferase"/>
    <property type="match status" value="1"/>
</dbReference>
<reference evidence="6" key="1">
    <citation type="submission" date="2013-04" db="EMBL/GenBank/DDBJ databases">
        <title>The genome sequencing project of 58 acetic acid bacteria.</title>
        <authorList>
            <person name="Okamoto-Kainuma A."/>
            <person name="Ishikawa M."/>
            <person name="Umino S."/>
            <person name="Koizumi Y."/>
            <person name="Shiwa Y."/>
            <person name="Yoshikawa H."/>
            <person name="Matsutani M."/>
            <person name="Matsushita K."/>
        </authorList>
    </citation>
    <scope>NUCLEOTIDE SEQUENCE</scope>
    <source>
        <strain evidence="6">NRIC 0535</strain>
    </source>
</reference>
<evidence type="ECO:0000313" key="7">
    <source>
        <dbReference type="Proteomes" id="UP001062776"/>
    </source>
</evidence>
<keyword evidence="7" id="KW-1185">Reference proteome</keyword>
<dbReference type="CDD" id="cd07989">
    <property type="entry name" value="LPLAT_AGPAT-like"/>
    <property type="match status" value="1"/>
</dbReference>
<name>A0ABQ0PYB9_9PROT</name>
<dbReference type="GO" id="GO:0016746">
    <property type="term" value="F:acyltransferase activity"/>
    <property type="evidence" value="ECO:0007669"/>
    <property type="project" value="UniProtKB-KW"/>
</dbReference>
<evidence type="ECO:0000256" key="2">
    <source>
        <dbReference type="ARBA" id="ARBA00022679"/>
    </source>
</evidence>
<keyword evidence="4" id="KW-0812">Transmembrane</keyword>
<comment type="pathway">
    <text evidence="1">Lipid metabolism.</text>
</comment>
<proteinExistence type="predicted"/>
<accession>A0ABQ0PYB9</accession>
<sequence>MTRIRASLFVTYFIILTLLMGLGAMPIRLLRRRSLALRYAQCWSALTLWGLKNFCRIRITVTGKHHLPTGPCLIASQHQSFFDGFIWMILVPRPAYVIKQELTRIPFIGPMLVLSGMVPVERAAGAKALRALMKTTQEHFDSGRQIIIFPEGTRTPPGERVPLQPGVVALAKQASVPVIPVATDSGLHWPRRGWLMQPGEITVAIGEALPASAGRHSLIDSIYRSWDRLSAASGLPVPVDNSVDSRR</sequence>
<evidence type="ECO:0000256" key="4">
    <source>
        <dbReference type="SAM" id="Phobius"/>
    </source>
</evidence>
<evidence type="ECO:0000256" key="1">
    <source>
        <dbReference type="ARBA" id="ARBA00005189"/>
    </source>
</evidence>
<dbReference type="Proteomes" id="UP001062776">
    <property type="component" value="Unassembled WGS sequence"/>
</dbReference>
<dbReference type="PANTHER" id="PTHR10434">
    <property type="entry name" value="1-ACYL-SN-GLYCEROL-3-PHOSPHATE ACYLTRANSFERASE"/>
    <property type="match status" value="1"/>
</dbReference>
<keyword evidence="2" id="KW-0808">Transferase</keyword>
<dbReference type="SUPFAM" id="SSF69593">
    <property type="entry name" value="Glycerol-3-phosphate (1)-acyltransferase"/>
    <property type="match status" value="1"/>
</dbReference>